<evidence type="ECO:0000313" key="2">
    <source>
        <dbReference type="EMBL" id="GAB92188.1"/>
    </source>
</evidence>
<sequence>MFRRTTKLRRMAVASGAAAASAGLVLAAASPASAAVTAVWVVPFPVYGTDCEVTVNTIVDTTDQLAVTMRYPSGKSITTVSPRVLVGTVPITFYGYKTVETGQYTVTATQSGSQKSTSFLVVPGAPCPGSGFGS</sequence>
<gene>
    <name evidence="2" type="ORF">GORHZ_167_00070</name>
</gene>
<accession>K6V7I1</accession>
<name>K6V7I1_9ACTN</name>
<evidence type="ECO:0008006" key="4">
    <source>
        <dbReference type="Google" id="ProtNLM"/>
    </source>
</evidence>
<organism evidence="2 3">
    <name type="scientific">Gordonia rhizosphera NBRC 16068</name>
    <dbReference type="NCBI Taxonomy" id="1108045"/>
    <lineage>
        <taxon>Bacteria</taxon>
        <taxon>Bacillati</taxon>
        <taxon>Actinomycetota</taxon>
        <taxon>Actinomycetes</taxon>
        <taxon>Mycobacteriales</taxon>
        <taxon>Gordoniaceae</taxon>
        <taxon>Gordonia</taxon>
    </lineage>
</organism>
<dbReference type="PROSITE" id="PS51318">
    <property type="entry name" value="TAT"/>
    <property type="match status" value="1"/>
</dbReference>
<comment type="caution">
    <text evidence="2">The sequence shown here is derived from an EMBL/GenBank/DDBJ whole genome shotgun (WGS) entry which is preliminary data.</text>
</comment>
<evidence type="ECO:0000256" key="1">
    <source>
        <dbReference type="SAM" id="SignalP"/>
    </source>
</evidence>
<reference evidence="2 3" key="1">
    <citation type="submission" date="2012-08" db="EMBL/GenBank/DDBJ databases">
        <title>Whole genome shotgun sequence of Gordonia rhizosphera NBRC 16068.</title>
        <authorList>
            <person name="Takarada H."/>
            <person name="Isaki S."/>
            <person name="Hosoyama A."/>
            <person name="Tsuchikane K."/>
            <person name="Katsumata H."/>
            <person name="Baba S."/>
            <person name="Ohji S."/>
            <person name="Yamazaki S."/>
            <person name="Fujita N."/>
        </authorList>
    </citation>
    <scope>NUCLEOTIDE SEQUENCE [LARGE SCALE GENOMIC DNA]</scope>
    <source>
        <strain evidence="2 3">NBRC 16068</strain>
    </source>
</reference>
<dbReference type="InterPro" id="IPR006311">
    <property type="entry name" value="TAT_signal"/>
</dbReference>
<dbReference type="EMBL" id="BAHC01000167">
    <property type="protein sequence ID" value="GAB92188.1"/>
    <property type="molecule type" value="Genomic_DNA"/>
</dbReference>
<evidence type="ECO:0000313" key="3">
    <source>
        <dbReference type="Proteomes" id="UP000008363"/>
    </source>
</evidence>
<feature type="chain" id="PRO_5003897768" description="Ig-like domain-containing protein" evidence="1">
    <location>
        <begin position="35"/>
        <end position="134"/>
    </location>
</feature>
<dbReference type="Proteomes" id="UP000008363">
    <property type="component" value="Unassembled WGS sequence"/>
</dbReference>
<feature type="signal peptide" evidence="1">
    <location>
        <begin position="1"/>
        <end position="34"/>
    </location>
</feature>
<keyword evidence="1" id="KW-0732">Signal</keyword>
<proteinExistence type="predicted"/>
<dbReference type="AlphaFoldDB" id="K6V7I1"/>
<keyword evidence="3" id="KW-1185">Reference proteome</keyword>
<protein>
    <recommendedName>
        <fullName evidence="4">Ig-like domain-containing protein</fullName>
    </recommendedName>
</protein>